<keyword evidence="2" id="KW-1185">Reference proteome</keyword>
<organism evidence="1 2">
    <name type="scientific">Gemmata massiliana</name>
    <dbReference type="NCBI Taxonomy" id="1210884"/>
    <lineage>
        <taxon>Bacteria</taxon>
        <taxon>Pseudomonadati</taxon>
        <taxon>Planctomycetota</taxon>
        <taxon>Planctomycetia</taxon>
        <taxon>Gemmatales</taxon>
        <taxon>Gemmataceae</taxon>
        <taxon>Gemmata</taxon>
    </lineage>
</organism>
<accession>A0A6P2D2K1</accession>
<dbReference type="RefSeq" id="WP_162668869.1">
    <property type="nucleotide sequence ID" value="NZ_LR593886.1"/>
</dbReference>
<dbReference type="Proteomes" id="UP000464178">
    <property type="component" value="Chromosome"/>
</dbReference>
<sequence length="215" mass="23839">MSELITATPTVEALAAGNDSIEVGGGGLPEITGGPPLDLLTTRALGGRYGLPSLCKPMGDEWLTMNIEAALDVMMHKHRIQGTEYDVEHYYFAPALQARVAHKLRLFRVIPYFSWSRERHDLFCTPIAARGKSRWTDTMMVLLNKSPEWHRGHQVNIAAADGYWDINELDLPGALPAWPEESTGRLLADALGTKRYVLDNQHPIIATITAGRPVR</sequence>
<reference evidence="1 2" key="1">
    <citation type="submission" date="2019-05" db="EMBL/GenBank/DDBJ databases">
        <authorList>
            <consortium name="Science for Life Laboratories"/>
        </authorList>
    </citation>
    <scope>NUCLEOTIDE SEQUENCE [LARGE SCALE GENOMIC DNA]</scope>
    <source>
        <strain evidence="1">Soil9</strain>
    </source>
</reference>
<protein>
    <submittedName>
        <fullName evidence="1">Uncharacterized protein</fullName>
    </submittedName>
</protein>
<dbReference type="AlphaFoldDB" id="A0A6P2D2K1"/>
<name>A0A6P2D2K1_9BACT</name>
<evidence type="ECO:0000313" key="1">
    <source>
        <dbReference type="EMBL" id="VTR94314.1"/>
    </source>
</evidence>
<gene>
    <name evidence="1" type="ORF">SOIL9_34000</name>
</gene>
<proteinExistence type="predicted"/>
<dbReference type="KEGG" id="gms:SOIL9_34000"/>
<dbReference type="EMBL" id="LR593886">
    <property type="protein sequence ID" value="VTR94314.1"/>
    <property type="molecule type" value="Genomic_DNA"/>
</dbReference>
<evidence type="ECO:0000313" key="2">
    <source>
        <dbReference type="Proteomes" id="UP000464178"/>
    </source>
</evidence>